<keyword evidence="1" id="KW-0677">Repeat</keyword>
<feature type="repeat" description="ANK" evidence="3">
    <location>
        <begin position="473"/>
        <end position="505"/>
    </location>
</feature>
<dbReference type="PROSITE" id="PS50088">
    <property type="entry name" value="ANK_REPEAT"/>
    <property type="match status" value="6"/>
</dbReference>
<feature type="region of interest" description="Disordered" evidence="4">
    <location>
        <begin position="1"/>
        <end position="31"/>
    </location>
</feature>
<organism evidence="5 6">
    <name type="scientific">Fusarium piperis</name>
    <dbReference type="NCBI Taxonomy" id="1435070"/>
    <lineage>
        <taxon>Eukaryota</taxon>
        <taxon>Fungi</taxon>
        <taxon>Dikarya</taxon>
        <taxon>Ascomycota</taxon>
        <taxon>Pezizomycotina</taxon>
        <taxon>Sordariomycetes</taxon>
        <taxon>Hypocreomycetidae</taxon>
        <taxon>Hypocreales</taxon>
        <taxon>Nectriaceae</taxon>
        <taxon>Fusarium</taxon>
        <taxon>Fusarium solani species complex</taxon>
    </lineage>
</organism>
<dbReference type="Proteomes" id="UP001140502">
    <property type="component" value="Unassembled WGS sequence"/>
</dbReference>
<dbReference type="PANTHER" id="PTHR24198:SF165">
    <property type="entry name" value="ANKYRIN REPEAT-CONTAINING PROTEIN-RELATED"/>
    <property type="match status" value="1"/>
</dbReference>
<dbReference type="Gene3D" id="1.25.40.20">
    <property type="entry name" value="Ankyrin repeat-containing domain"/>
    <property type="match status" value="1"/>
</dbReference>
<reference evidence="5" key="1">
    <citation type="submission" date="2022-10" db="EMBL/GenBank/DDBJ databases">
        <title>Tapping the CABI collections for fungal endophytes: first genome assemblies for Collariella, Neodidymelliopsis, Ascochyta clinopodiicola, Didymella pomorum, Didymosphaeria variabile, Neocosmospora piperis and Neocucurbitaria cava.</title>
        <authorList>
            <person name="Hill R."/>
        </authorList>
    </citation>
    <scope>NUCLEOTIDE SEQUENCE</scope>
    <source>
        <strain evidence="5">IMI 366586</strain>
    </source>
</reference>
<dbReference type="AlphaFoldDB" id="A0A9W8WHK0"/>
<feature type="repeat" description="ANK" evidence="3">
    <location>
        <begin position="316"/>
        <end position="348"/>
    </location>
</feature>
<evidence type="ECO:0000313" key="5">
    <source>
        <dbReference type="EMBL" id="KAJ4325662.1"/>
    </source>
</evidence>
<evidence type="ECO:0000313" key="6">
    <source>
        <dbReference type="Proteomes" id="UP001140502"/>
    </source>
</evidence>
<dbReference type="InterPro" id="IPR002110">
    <property type="entry name" value="Ankyrin_rpt"/>
</dbReference>
<sequence>MGGKPISVKKLKKELGRYPQPTRSEQPCPIPPKDALDTIIARTPPATLSFDTKFITSATVPWFLFYDTFIPTVTSTFKHMGEGDAQQFALAKQTSSLAGDLFGTHFSLSTVAELITEKLPKRLSADDLQTKSLAPGNFIQILCWVVYQSSNSLLSDLQTDNFLQWIIDHGNMRILRQFTRVKCPATTVLKANLLLGAIRLGNTKTVQFLLNDGTNPEIIHRISRETALQLAIKARFDNAEIVELLLKHGASPNASMTVRLIGAGADINRPAKVPFETNGKVLETPLQIAIRMRSIRLINILLDSHADVNYWEESMQFGSALNLAVFLRDRELVQLLLSRGADPNKTMSLVAAIPDIGQTADLKIFRLLLDHKADVNPQCLETPPLQPSAGLQEPTSTTAARWLRLTPLQAALERGHVDLAWMFLDAGADCRAPAFWGAGKTALQAAVMNGNMTFVEYFVRRGVNINACPATNNGATALQFAAIQGHYNVVVFLLENGADVNAPKATRGGRTALEGAAEHGRLDIVHLLLENDQEEESLGQRCEEAAVLAERNGHFVIAEILRGWKKP</sequence>
<name>A0A9W8WHK0_9HYPO</name>
<dbReference type="PROSITE" id="PS50297">
    <property type="entry name" value="ANK_REP_REGION"/>
    <property type="match status" value="2"/>
</dbReference>
<proteinExistence type="predicted"/>
<keyword evidence="6" id="KW-1185">Reference proteome</keyword>
<dbReference type="PRINTS" id="PR01415">
    <property type="entry name" value="ANKYRIN"/>
</dbReference>
<dbReference type="EMBL" id="JAPEUR010000048">
    <property type="protein sequence ID" value="KAJ4325662.1"/>
    <property type="molecule type" value="Genomic_DNA"/>
</dbReference>
<evidence type="ECO:0000256" key="2">
    <source>
        <dbReference type="ARBA" id="ARBA00023043"/>
    </source>
</evidence>
<dbReference type="OrthoDB" id="539213at2759"/>
<dbReference type="PANTHER" id="PTHR24198">
    <property type="entry name" value="ANKYRIN REPEAT AND PROTEIN KINASE DOMAIN-CONTAINING PROTEIN"/>
    <property type="match status" value="1"/>
</dbReference>
<feature type="repeat" description="ANK" evidence="3">
    <location>
        <begin position="508"/>
        <end position="540"/>
    </location>
</feature>
<feature type="repeat" description="ANK" evidence="3">
    <location>
        <begin position="438"/>
        <end position="470"/>
    </location>
</feature>
<evidence type="ECO:0008006" key="7">
    <source>
        <dbReference type="Google" id="ProtNLM"/>
    </source>
</evidence>
<dbReference type="SUPFAM" id="SSF48403">
    <property type="entry name" value="Ankyrin repeat"/>
    <property type="match status" value="1"/>
</dbReference>
<keyword evidence="2 3" id="KW-0040">ANK repeat</keyword>
<comment type="caution">
    <text evidence="5">The sequence shown here is derived from an EMBL/GenBank/DDBJ whole genome shotgun (WGS) entry which is preliminary data.</text>
</comment>
<protein>
    <recommendedName>
        <fullName evidence="7">Ankyrin</fullName>
    </recommendedName>
</protein>
<evidence type="ECO:0000256" key="3">
    <source>
        <dbReference type="PROSITE-ProRule" id="PRU00023"/>
    </source>
</evidence>
<dbReference type="SMART" id="SM00248">
    <property type="entry name" value="ANK"/>
    <property type="match status" value="8"/>
</dbReference>
<accession>A0A9W8WHK0</accession>
<dbReference type="InterPro" id="IPR036770">
    <property type="entry name" value="Ankyrin_rpt-contain_sf"/>
</dbReference>
<dbReference type="Pfam" id="PF12796">
    <property type="entry name" value="Ank_2"/>
    <property type="match status" value="3"/>
</dbReference>
<feature type="repeat" description="ANK" evidence="3">
    <location>
        <begin position="281"/>
        <end position="313"/>
    </location>
</feature>
<gene>
    <name evidence="5" type="ORF">N0V84_003377</name>
</gene>
<evidence type="ECO:0000256" key="1">
    <source>
        <dbReference type="ARBA" id="ARBA00022737"/>
    </source>
</evidence>
<feature type="repeat" description="ANK" evidence="3">
    <location>
        <begin position="223"/>
        <end position="257"/>
    </location>
</feature>
<evidence type="ECO:0000256" key="4">
    <source>
        <dbReference type="SAM" id="MobiDB-lite"/>
    </source>
</evidence>